<dbReference type="RefSeq" id="WP_006896505.1">
    <property type="nucleotide sequence ID" value="NZ_BAAARB010000006.1"/>
</dbReference>
<keyword evidence="1" id="KW-0732">Signal</keyword>
<gene>
    <name evidence="2" type="ORF">GCM10009855_15900</name>
</gene>
<sequence length="308" mass="31784">MLKTKIVLRRLAAAGAIAALGAVGVMSGSGAADADTVGPAKGSSSAVNFSREISGLKLVDGKVPNGEVITVTNRLDRKLAWLIYWVKDTHPTCMEAVPNTSVWKVSGKTYTNNPNVSGAMKPDEFSSGPGWAKIDAPAANSWESIAWSQDYLLKCDVGVLNTGGLQYSTTWVGDNGDHPNVGPNIEVTRGVPGISVNPKDAMADNDVEITVKNPDGRPGDKVVLTADGKSLDGCGNLELDGDRRVSCTWVPKKAGTYPLRAVISSAEPVTVTESVYVSASPASGSLGGSLGSGSAGMDTGSIYTGSLG</sequence>
<feature type="chain" id="PRO_5046890059" description="Secreted protein" evidence="1">
    <location>
        <begin position="35"/>
        <end position="308"/>
    </location>
</feature>
<evidence type="ECO:0000313" key="2">
    <source>
        <dbReference type="EMBL" id="GAA2377285.1"/>
    </source>
</evidence>
<proteinExistence type="predicted"/>
<keyword evidence="3" id="KW-1185">Reference proteome</keyword>
<evidence type="ECO:0000256" key="1">
    <source>
        <dbReference type="SAM" id="SignalP"/>
    </source>
</evidence>
<dbReference type="Proteomes" id="UP001501170">
    <property type="component" value="Unassembled WGS sequence"/>
</dbReference>
<accession>A0ABP5UDB2</accession>
<organism evidence="2 3">
    <name type="scientific">Gordonia cholesterolivorans</name>
    <dbReference type="NCBI Taxonomy" id="559625"/>
    <lineage>
        <taxon>Bacteria</taxon>
        <taxon>Bacillati</taxon>
        <taxon>Actinomycetota</taxon>
        <taxon>Actinomycetes</taxon>
        <taxon>Mycobacteriales</taxon>
        <taxon>Gordoniaceae</taxon>
        <taxon>Gordonia</taxon>
    </lineage>
</organism>
<reference evidence="3" key="1">
    <citation type="journal article" date="2019" name="Int. J. Syst. Evol. Microbiol.">
        <title>The Global Catalogue of Microorganisms (GCM) 10K type strain sequencing project: providing services to taxonomists for standard genome sequencing and annotation.</title>
        <authorList>
            <consortium name="The Broad Institute Genomics Platform"/>
            <consortium name="The Broad Institute Genome Sequencing Center for Infectious Disease"/>
            <person name="Wu L."/>
            <person name="Ma J."/>
        </authorList>
    </citation>
    <scope>NUCLEOTIDE SEQUENCE [LARGE SCALE GENOMIC DNA]</scope>
    <source>
        <strain evidence="3">JCM 16227</strain>
    </source>
</reference>
<evidence type="ECO:0000313" key="3">
    <source>
        <dbReference type="Proteomes" id="UP001501170"/>
    </source>
</evidence>
<comment type="caution">
    <text evidence="2">The sequence shown here is derived from an EMBL/GenBank/DDBJ whole genome shotgun (WGS) entry which is preliminary data.</text>
</comment>
<dbReference type="EMBL" id="BAAARB010000006">
    <property type="protein sequence ID" value="GAA2377285.1"/>
    <property type="molecule type" value="Genomic_DNA"/>
</dbReference>
<name>A0ABP5UDB2_9ACTN</name>
<evidence type="ECO:0008006" key="4">
    <source>
        <dbReference type="Google" id="ProtNLM"/>
    </source>
</evidence>
<feature type="signal peptide" evidence="1">
    <location>
        <begin position="1"/>
        <end position="34"/>
    </location>
</feature>
<protein>
    <recommendedName>
        <fullName evidence="4">Secreted protein</fullName>
    </recommendedName>
</protein>